<organism evidence="1 2">
    <name type="scientific">Pangasianodon gigas</name>
    <name type="common">Mekong giant catfish</name>
    <name type="synonym">Pangasius gigas</name>
    <dbReference type="NCBI Taxonomy" id="30993"/>
    <lineage>
        <taxon>Eukaryota</taxon>
        <taxon>Metazoa</taxon>
        <taxon>Chordata</taxon>
        <taxon>Craniata</taxon>
        <taxon>Vertebrata</taxon>
        <taxon>Euteleostomi</taxon>
        <taxon>Actinopterygii</taxon>
        <taxon>Neopterygii</taxon>
        <taxon>Teleostei</taxon>
        <taxon>Ostariophysi</taxon>
        <taxon>Siluriformes</taxon>
        <taxon>Pangasiidae</taxon>
        <taxon>Pangasianodon</taxon>
    </lineage>
</organism>
<comment type="caution">
    <text evidence="1">The sequence shown here is derived from an EMBL/GenBank/DDBJ whole genome shotgun (WGS) entry which is preliminary data.</text>
</comment>
<accession>A0ACC5XE73</accession>
<name>A0ACC5XE73_PANGG</name>
<evidence type="ECO:0000313" key="2">
    <source>
        <dbReference type="Proteomes" id="UP000829447"/>
    </source>
</evidence>
<reference evidence="1 2" key="1">
    <citation type="journal article" date="2022" name="bioRxiv">
        <title>An ancient truncated duplication of the anti-Mullerian hormone receptor type 2 gene is a potential conserved master sex determinant in the Pangasiidae catfish family.</title>
        <authorList>
            <person name="Wen M."/>
            <person name="Pan Q."/>
            <person name="Jouanno E."/>
            <person name="Montfort J."/>
            <person name="Zahm M."/>
            <person name="Cabau C."/>
            <person name="Klopp C."/>
            <person name="Iampietro C."/>
            <person name="Roques C."/>
            <person name="Bouchez O."/>
            <person name="Castinel A."/>
            <person name="Donnadieu C."/>
            <person name="Parrinello H."/>
            <person name="Poncet C."/>
            <person name="Belmonte E."/>
            <person name="Gautier V."/>
            <person name="Avarre J.-C."/>
            <person name="Dugue R."/>
            <person name="Gustiano R."/>
            <person name="Ha T.T.T."/>
            <person name="Campet M."/>
            <person name="Sriphairoj K."/>
            <person name="Ribolli J."/>
            <person name="de Almeida F.L."/>
            <person name="Desvignes T."/>
            <person name="Postlethwait J.H."/>
            <person name="Bucao C.F."/>
            <person name="Robinson-Rechavi M."/>
            <person name="Bobe J."/>
            <person name="Herpin A."/>
            <person name="Guiguen Y."/>
        </authorList>
    </citation>
    <scope>NUCLEOTIDE SEQUENCE [LARGE SCALE GENOMIC DNA]</scope>
    <source>
        <strain evidence="1">YG-Dec2019</strain>
    </source>
</reference>
<dbReference type="Proteomes" id="UP000829447">
    <property type="component" value="Linkage Group LG18"/>
</dbReference>
<proteinExistence type="predicted"/>
<dbReference type="EMBL" id="CM040471">
    <property type="protein sequence ID" value="MCI4388860.1"/>
    <property type="molecule type" value="Genomic_DNA"/>
</dbReference>
<evidence type="ECO:0000313" key="1">
    <source>
        <dbReference type="EMBL" id="MCI4388860.1"/>
    </source>
</evidence>
<keyword evidence="2" id="KW-1185">Reference proteome</keyword>
<sequence>MVEDNPLIDNFMSRWPALFPEAQLPRAVYHIKHDSRIIAAENIFAFVLLCDSHWSLTLTAYTSSYRIHWAVMSAPNSKQRQACWGARDELWKCLDLNQDNTTACEKYRKEFEASCPAQWVKYFNKRRDFLKYKEKIEKEGFEPAEGVPKL</sequence>
<protein>
    <submittedName>
        <fullName evidence="1">Uncharacterized protein</fullName>
    </submittedName>
</protein>
<gene>
    <name evidence="1" type="ORF">PGIGA_G00090980</name>
</gene>